<reference evidence="7 8" key="1">
    <citation type="journal article" date="2009" name="PLoS ONE">
        <title>Complete genome sequence of the aerobic CO-oxidizing thermophile Thermomicrobium roseum.</title>
        <authorList>
            <person name="Wu D."/>
            <person name="Raymond J."/>
            <person name="Wu M."/>
            <person name="Chatterji S."/>
            <person name="Ren Q."/>
            <person name="Graham J.E."/>
            <person name="Bryant D.A."/>
            <person name="Robb F."/>
            <person name="Colman A."/>
            <person name="Tallon L.J."/>
            <person name="Badger J.H."/>
            <person name="Madupu R."/>
            <person name="Ward N.L."/>
            <person name="Eisen J.A."/>
        </authorList>
    </citation>
    <scope>NUCLEOTIDE SEQUENCE [LARGE SCALE GENOMIC DNA]</scope>
    <source>
        <strain evidence="8">ATCC 27502 / DSM 5159 / P-2</strain>
        <plasmid evidence="7">unnamed</plasmid>
    </source>
</reference>
<geneLocation type="plasmid" evidence="8">
    <name>Tros</name>
</geneLocation>
<keyword evidence="8" id="KW-1185">Reference proteome</keyword>
<keyword evidence="7" id="KW-0614">Plasmid</keyword>
<dbReference type="AlphaFoldDB" id="B9L4X2"/>
<dbReference type="SUPFAM" id="SSF55424">
    <property type="entry name" value="FAD/NAD-linked reductases, dimerisation (C-terminal) domain"/>
    <property type="match status" value="1"/>
</dbReference>
<dbReference type="InterPro" id="IPR050446">
    <property type="entry name" value="FAD-oxidoreductase/Apoptosis"/>
</dbReference>
<dbReference type="EC" id="1.18.1.-" evidence="7"/>
<dbReference type="InterPro" id="IPR016156">
    <property type="entry name" value="FAD/NAD-linked_Rdtase_dimer_sf"/>
</dbReference>
<evidence type="ECO:0000259" key="6">
    <source>
        <dbReference type="Pfam" id="PF14759"/>
    </source>
</evidence>
<comment type="cofactor">
    <cofactor evidence="1">
        <name>FAD</name>
        <dbReference type="ChEBI" id="CHEBI:57692"/>
    </cofactor>
</comment>
<dbReference type="GO" id="GO:0005737">
    <property type="term" value="C:cytoplasm"/>
    <property type="evidence" value="ECO:0007669"/>
    <property type="project" value="TreeGrafter"/>
</dbReference>
<dbReference type="PANTHER" id="PTHR43557:SF2">
    <property type="entry name" value="RIESKE DOMAIN-CONTAINING PROTEIN-RELATED"/>
    <property type="match status" value="1"/>
</dbReference>
<dbReference type="HOGENOM" id="CLU_003291_4_0_0"/>
<dbReference type="EMBL" id="CP001276">
    <property type="protein sequence ID" value="ACM07176.1"/>
    <property type="molecule type" value="Genomic_DNA"/>
</dbReference>
<name>B9L4X2_THERP</name>
<dbReference type="Gene3D" id="3.30.390.30">
    <property type="match status" value="1"/>
</dbReference>
<dbReference type="RefSeq" id="WP_012643163.1">
    <property type="nucleotide sequence ID" value="NC_011961.1"/>
</dbReference>
<dbReference type="Pfam" id="PF07992">
    <property type="entry name" value="Pyr_redox_2"/>
    <property type="match status" value="1"/>
</dbReference>
<dbReference type="PRINTS" id="PR00368">
    <property type="entry name" value="FADPNR"/>
</dbReference>
<dbReference type="SUPFAM" id="SSF51905">
    <property type="entry name" value="FAD/NAD(P)-binding domain"/>
    <property type="match status" value="2"/>
</dbReference>
<proteinExistence type="predicted"/>
<gene>
    <name evidence="7" type="ordered locus">trd_A0836</name>
</gene>
<feature type="domain" description="Reductase C-terminal" evidence="6">
    <location>
        <begin position="320"/>
        <end position="403"/>
    </location>
</feature>
<dbReference type="KEGG" id="tro:trd_A0836"/>
<keyword evidence="4 7" id="KW-0560">Oxidoreductase</keyword>
<dbReference type="GO" id="GO:0016651">
    <property type="term" value="F:oxidoreductase activity, acting on NAD(P)H"/>
    <property type="evidence" value="ECO:0007669"/>
    <property type="project" value="TreeGrafter"/>
</dbReference>
<keyword evidence="2" id="KW-0285">Flavoprotein</keyword>
<evidence type="ECO:0000256" key="1">
    <source>
        <dbReference type="ARBA" id="ARBA00001974"/>
    </source>
</evidence>
<dbReference type="Gene3D" id="3.50.50.60">
    <property type="entry name" value="FAD/NAD(P)-binding domain"/>
    <property type="match status" value="2"/>
</dbReference>
<dbReference type="InterPro" id="IPR023753">
    <property type="entry name" value="FAD/NAD-binding_dom"/>
</dbReference>
<dbReference type="PRINTS" id="PR00411">
    <property type="entry name" value="PNDRDTASEI"/>
</dbReference>
<evidence type="ECO:0000313" key="7">
    <source>
        <dbReference type="EMBL" id="ACM07176.1"/>
    </source>
</evidence>
<dbReference type="InterPro" id="IPR036188">
    <property type="entry name" value="FAD/NAD-bd_sf"/>
</dbReference>
<sequence length="404" mass="43543">MVEHCLVVGAGAAAFGFASAIREAGYQGRVTVVGAEPVPPYERPPLSKQYLLGKKTESEILFRPVAFYEERTIELVLGDPVEEIDLERRVARTRAAREIGFDQLVLATGAVPNRLAVPGAELPGVFVLRSLEDARGVRAALSSAQRVVVIGGGFIGCEVAASARTLGKQVALVETLPVLLGRALGETIGAAITRVHERAGVELHLGRTVIALEGRERVERVLLDDGTSLPAETVIVGIGVRPAVPAIRGELTIEDGVVVDATCAASVPGVWAAGDVARWWHPVIERSIRVEHFDNALAQGACVAKGVAGRPETYAPVPSFWSDQYDLTIQQYGYPIEWDELVVRGDLDAPSFTAFYLKDGRVCGAVIVKRPREMRPARRLVEAMARVDRALLADERVDLRSLAP</sequence>
<protein>
    <submittedName>
        <fullName evidence="7">Putidaredoxin reductase</fullName>
        <ecNumber evidence="7">1.18.1.-</ecNumber>
    </submittedName>
</protein>
<dbReference type="InterPro" id="IPR028202">
    <property type="entry name" value="Reductase_C"/>
</dbReference>
<evidence type="ECO:0000256" key="2">
    <source>
        <dbReference type="ARBA" id="ARBA00022630"/>
    </source>
</evidence>
<dbReference type="Proteomes" id="UP000000447">
    <property type="component" value="Plasmid unnamed"/>
</dbReference>
<dbReference type="PANTHER" id="PTHR43557">
    <property type="entry name" value="APOPTOSIS-INDUCING FACTOR 1"/>
    <property type="match status" value="1"/>
</dbReference>
<keyword evidence="3" id="KW-0274">FAD</keyword>
<dbReference type="eggNOG" id="COG0446">
    <property type="taxonomic scope" value="Bacteria"/>
</dbReference>
<organism evidence="7 8">
    <name type="scientific">Thermomicrobium roseum (strain ATCC 27502 / DSM 5159 / P-2)</name>
    <dbReference type="NCBI Taxonomy" id="309801"/>
    <lineage>
        <taxon>Bacteria</taxon>
        <taxon>Pseudomonadati</taxon>
        <taxon>Thermomicrobiota</taxon>
        <taxon>Thermomicrobia</taxon>
        <taxon>Thermomicrobiales</taxon>
        <taxon>Thermomicrobiaceae</taxon>
        <taxon>Thermomicrobium</taxon>
    </lineage>
</organism>
<evidence type="ECO:0000256" key="4">
    <source>
        <dbReference type="ARBA" id="ARBA00023002"/>
    </source>
</evidence>
<evidence type="ECO:0000256" key="3">
    <source>
        <dbReference type="ARBA" id="ARBA00022827"/>
    </source>
</evidence>
<accession>B9L4X2</accession>
<evidence type="ECO:0000259" key="5">
    <source>
        <dbReference type="Pfam" id="PF07992"/>
    </source>
</evidence>
<dbReference type="OrthoDB" id="9802028at2"/>
<feature type="domain" description="FAD/NAD(P)-binding" evidence="5">
    <location>
        <begin position="4"/>
        <end position="300"/>
    </location>
</feature>
<evidence type="ECO:0000313" key="8">
    <source>
        <dbReference type="Proteomes" id="UP000000447"/>
    </source>
</evidence>
<dbReference type="Pfam" id="PF14759">
    <property type="entry name" value="Reductase_C"/>
    <property type="match status" value="1"/>
</dbReference>